<feature type="region of interest" description="Disordered" evidence="1">
    <location>
        <begin position="1"/>
        <end position="78"/>
    </location>
</feature>
<comment type="caution">
    <text evidence="2">The sequence shown here is derived from an EMBL/GenBank/DDBJ whole genome shotgun (WGS) entry which is preliminary data.</text>
</comment>
<dbReference type="AlphaFoldDB" id="A0AAV4ACI6"/>
<dbReference type="EMBL" id="BLXT01004001">
    <property type="protein sequence ID" value="GFO08846.1"/>
    <property type="molecule type" value="Genomic_DNA"/>
</dbReference>
<evidence type="ECO:0000313" key="2">
    <source>
        <dbReference type="EMBL" id="GFO08846.1"/>
    </source>
</evidence>
<evidence type="ECO:0000256" key="1">
    <source>
        <dbReference type="SAM" id="MobiDB-lite"/>
    </source>
</evidence>
<evidence type="ECO:0000313" key="3">
    <source>
        <dbReference type="Proteomes" id="UP000735302"/>
    </source>
</evidence>
<keyword evidence="3" id="KW-1185">Reference proteome</keyword>
<gene>
    <name evidence="2" type="ORF">PoB_003535100</name>
</gene>
<proteinExistence type="predicted"/>
<feature type="compositionally biased region" description="Basic and acidic residues" evidence="1">
    <location>
        <begin position="29"/>
        <end position="53"/>
    </location>
</feature>
<dbReference type="Proteomes" id="UP000735302">
    <property type="component" value="Unassembled WGS sequence"/>
</dbReference>
<reference evidence="2 3" key="1">
    <citation type="journal article" date="2021" name="Elife">
        <title>Chloroplast acquisition without the gene transfer in kleptoplastic sea slugs, Plakobranchus ocellatus.</title>
        <authorList>
            <person name="Maeda T."/>
            <person name="Takahashi S."/>
            <person name="Yoshida T."/>
            <person name="Shimamura S."/>
            <person name="Takaki Y."/>
            <person name="Nagai Y."/>
            <person name="Toyoda A."/>
            <person name="Suzuki Y."/>
            <person name="Arimoto A."/>
            <person name="Ishii H."/>
            <person name="Satoh N."/>
            <person name="Nishiyama T."/>
            <person name="Hasebe M."/>
            <person name="Maruyama T."/>
            <person name="Minagawa J."/>
            <person name="Obokata J."/>
            <person name="Shigenobu S."/>
        </authorList>
    </citation>
    <scope>NUCLEOTIDE SEQUENCE [LARGE SCALE GENOMIC DNA]</scope>
</reference>
<accession>A0AAV4ACI6</accession>
<sequence>MPRTPTLTRLLHPQLLKESKKKSQPTNGEKSEKPLNKNKEREEISRHSNAHEDNQDEEREPLPQQKKGGNTRMPERKHEVFSLAFPVLGLGSRRSTDTGYSTLTSVYDPNLEERYTRKASQSSVEVHMPEKLNCPMLYS</sequence>
<organism evidence="2 3">
    <name type="scientific">Plakobranchus ocellatus</name>
    <dbReference type="NCBI Taxonomy" id="259542"/>
    <lineage>
        <taxon>Eukaryota</taxon>
        <taxon>Metazoa</taxon>
        <taxon>Spiralia</taxon>
        <taxon>Lophotrochozoa</taxon>
        <taxon>Mollusca</taxon>
        <taxon>Gastropoda</taxon>
        <taxon>Heterobranchia</taxon>
        <taxon>Euthyneura</taxon>
        <taxon>Panpulmonata</taxon>
        <taxon>Sacoglossa</taxon>
        <taxon>Placobranchoidea</taxon>
        <taxon>Plakobranchidae</taxon>
        <taxon>Plakobranchus</taxon>
    </lineage>
</organism>
<protein>
    <submittedName>
        <fullName evidence="2">Uncharacterized protein</fullName>
    </submittedName>
</protein>
<name>A0AAV4ACI6_9GAST</name>